<dbReference type="OrthoDB" id="3945047at2759"/>
<sequence>MWGTAMDIDTEAVWKAAILSKGGGRCHGNAANALPIILLFEPCDRSTDKLLCYGLVMLLEAHNTAPFKSDSDRYRMPDHPHSLFEGLAGTVWAWAEACIFLEAKLRTNARDQTPRV</sequence>
<dbReference type="InterPro" id="IPR012341">
    <property type="entry name" value="6hp_glycosidase-like_sf"/>
</dbReference>
<evidence type="ECO:0000313" key="1">
    <source>
        <dbReference type="EMBL" id="KAF2432205.1"/>
    </source>
</evidence>
<accession>A0A9P4NU12</accession>
<gene>
    <name evidence="1" type="ORF">EJ08DRAFT_138558</name>
</gene>
<dbReference type="Gene3D" id="1.50.10.10">
    <property type="match status" value="1"/>
</dbReference>
<dbReference type="GO" id="GO:0005886">
    <property type="term" value="C:plasma membrane"/>
    <property type="evidence" value="ECO:0007669"/>
    <property type="project" value="TreeGrafter"/>
</dbReference>
<name>A0A9P4NU12_9PEZI</name>
<dbReference type="EMBL" id="MU007027">
    <property type="protein sequence ID" value="KAF2432205.1"/>
    <property type="molecule type" value="Genomic_DNA"/>
</dbReference>
<proteinExistence type="predicted"/>
<protein>
    <submittedName>
        <fullName evidence="1">Uncharacterized protein</fullName>
    </submittedName>
</protein>
<keyword evidence="2" id="KW-1185">Reference proteome</keyword>
<organism evidence="1 2">
    <name type="scientific">Tothia fuscella</name>
    <dbReference type="NCBI Taxonomy" id="1048955"/>
    <lineage>
        <taxon>Eukaryota</taxon>
        <taxon>Fungi</taxon>
        <taxon>Dikarya</taxon>
        <taxon>Ascomycota</taxon>
        <taxon>Pezizomycotina</taxon>
        <taxon>Dothideomycetes</taxon>
        <taxon>Pleosporomycetidae</taxon>
        <taxon>Venturiales</taxon>
        <taxon>Cylindrosympodiaceae</taxon>
        <taxon>Tothia</taxon>
    </lineage>
</organism>
<dbReference type="GO" id="GO:0005975">
    <property type="term" value="P:carbohydrate metabolic process"/>
    <property type="evidence" value="ECO:0007669"/>
    <property type="project" value="InterPro"/>
</dbReference>
<dbReference type="Proteomes" id="UP000800235">
    <property type="component" value="Unassembled WGS sequence"/>
</dbReference>
<evidence type="ECO:0000313" key="2">
    <source>
        <dbReference type="Proteomes" id="UP000800235"/>
    </source>
</evidence>
<reference evidence="1" key="1">
    <citation type="journal article" date="2020" name="Stud. Mycol.">
        <title>101 Dothideomycetes genomes: a test case for predicting lifestyles and emergence of pathogens.</title>
        <authorList>
            <person name="Haridas S."/>
            <person name="Albert R."/>
            <person name="Binder M."/>
            <person name="Bloem J."/>
            <person name="Labutti K."/>
            <person name="Salamov A."/>
            <person name="Andreopoulos B."/>
            <person name="Baker S."/>
            <person name="Barry K."/>
            <person name="Bills G."/>
            <person name="Bluhm B."/>
            <person name="Cannon C."/>
            <person name="Castanera R."/>
            <person name="Culley D."/>
            <person name="Daum C."/>
            <person name="Ezra D."/>
            <person name="Gonzalez J."/>
            <person name="Henrissat B."/>
            <person name="Kuo A."/>
            <person name="Liang C."/>
            <person name="Lipzen A."/>
            <person name="Lutzoni F."/>
            <person name="Magnuson J."/>
            <person name="Mondo S."/>
            <person name="Nolan M."/>
            <person name="Ohm R."/>
            <person name="Pangilinan J."/>
            <person name="Park H.-J."/>
            <person name="Ramirez L."/>
            <person name="Alfaro M."/>
            <person name="Sun H."/>
            <person name="Tritt A."/>
            <person name="Yoshinaga Y."/>
            <person name="Zwiers L.-H."/>
            <person name="Turgeon B."/>
            <person name="Goodwin S."/>
            <person name="Spatafora J."/>
            <person name="Crous P."/>
            <person name="Grigoriev I."/>
        </authorList>
    </citation>
    <scope>NUCLEOTIDE SEQUENCE</scope>
    <source>
        <strain evidence="1">CBS 130266</strain>
    </source>
</reference>
<dbReference type="AlphaFoldDB" id="A0A9P4NU12"/>
<dbReference type="PANTHER" id="PTHR12736">
    <property type="entry name" value="LANC-LIKE PROTEIN"/>
    <property type="match status" value="1"/>
</dbReference>
<comment type="caution">
    <text evidence="1">The sequence shown here is derived from an EMBL/GenBank/DDBJ whole genome shotgun (WGS) entry which is preliminary data.</text>
</comment>
<dbReference type="PANTHER" id="PTHR12736:SF7">
    <property type="entry name" value="LANC-LIKE PROTEIN 3"/>
    <property type="match status" value="1"/>
</dbReference>
<dbReference type="SUPFAM" id="SSF158745">
    <property type="entry name" value="LanC-like"/>
    <property type="match status" value="1"/>
</dbReference>